<name>A0A2S4HHS6_9GAMM</name>
<keyword evidence="1" id="KW-0812">Transmembrane</keyword>
<dbReference type="EMBL" id="RHGB01000027">
    <property type="protein sequence ID" value="RNL58702.1"/>
    <property type="molecule type" value="Genomic_DNA"/>
</dbReference>
<dbReference type="Proteomes" id="UP000237222">
    <property type="component" value="Unassembled WGS sequence"/>
</dbReference>
<feature type="transmembrane region" description="Helical" evidence="1">
    <location>
        <begin position="69"/>
        <end position="88"/>
    </location>
</feature>
<comment type="caution">
    <text evidence="2">The sequence shown here is derived from an EMBL/GenBank/DDBJ whole genome shotgun (WGS) entry which is preliminary data.</text>
</comment>
<keyword evidence="5" id="KW-1185">Reference proteome</keyword>
<evidence type="ECO:0000313" key="5">
    <source>
        <dbReference type="Proteomes" id="UP000274695"/>
    </source>
</evidence>
<evidence type="ECO:0000313" key="2">
    <source>
        <dbReference type="EMBL" id="POP53241.1"/>
    </source>
</evidence>
<evidence type="ECO:0000313" key="3">
    <source>
        <dbReference type="EMBL" id="RNL58702.1"/>
    </source>
</evidence>
<sequence>MNIPSISYKVAIASLVLLLLGAAGVRLHWFHFQIGLLMFSLAGMLSFSSIFAAALFTRRTASAAGRRQLSLASIIALPAIIFFSLSLYSGAGTPLIHDISTDTQNPPQFIMALKQREPSDNSLEYTAENRELQQQAYPNIHSFPSIYPQEKAQAKAITIAEQLGWNVYYQEQGHIEASVNSFWFGFTDDIVIRITQTSSGSIIDLRSASRVGKGDLGENAKRIKLFIEEYLH</sequence>
<keyword evidence="1" id="KW-0472">Membrane</keyword>
<dbReference type="EMBL" id="PQGG01000019">
    <property type="protein sequence ID" value="POP53241.1"/>
    <property type="molecule type" value="Genomic_DNA"/>
</dbReference>
<feature type="transmembrane region" description="Helical" evidence="1">
    <location>
        <begin position="34"/>
        <end position="57"/>
    </location>
</feature>
<dbReference type="Proteomes" id="UP000274695">
    <property type="component" value="Unassembled WGS sequence"/>
</dbReference>
<reference evidence="2" key="1">
    <citation type="submission" date="2018-01" db="EMBL/GenBank/DDBJ databases">
        <authorList>
            <person name="Yu X.-D."/>
        </authorList>
    </citation>
    <scope>NUCLEOTIDE SEQUENCE</scope>
    <source>
        <strain evidence="2">ZX-21</strain>
    </source>
</reference>
<gene>
    <name evidence="2" type="ORF">C0068_09170</name>
    <name evidence="3" type="ORF">D0911_17560</name>
</gene>
<dbReference type="InterPro" id="IPR010865">
    <property type="entry name" value="DUF1499"/>
</dbReference>
<evidence type="ECO:0000313" key="4">
    <source>
        <dbReference type="Proteomes" id="UP000237222"/>
    </source>
</evidence>
<keyword evidence="1" id="KW-1133">Transmembrane helix</keyword>
<reference evidence="3 5" key="2">
    <citation type="submission" date="2018-10" db="EMBL/GenBank/DDBJ databases">
        <title>Draft genome sequence of Zhongshania sp. DSW25-10.</title>
        <authorList>
            <person name="Oh J."/>
        </authorList>
    </citation>
    <scope>NUCLEOTIDE SEQUENCE [LARGE SCALE GENOMIC DNA]</scope>
    <source>
        <strain evidence="3 5">DSW25-10</strain>
    </source>
</reference>
<dbReference type="OrthoDB" id="1523552at2"/>
<accession>A0A2S4HHS6</accession>
<proteinExistence type="predicted"/>
<dbReference type="Pfam" id="PF07386">
    <property type="entry name" value="DUF1499"/>
    <property type="match status" value="1"/>
</dbReference>
<dbReference type="RefSeq" id="WP_103684184.1">
    <property type="nucleotide sequence ID" value="NZ_PQGG01000019.1"/>
</dbReference>
<protein>
    <submittedName>
        <fullName evidence="3">DUF1499 domain-containing protein</fullName>
    </submittedName>
</protein>
<evidence type="ECO:0000256" key="1">
    <source>
        <dbReference type="SAM" id="Phobius"/>
    </source>
</evidence>
<organism evidence="2 4">
    <name type="scientific">Zhongshania marina</name>
    <dbReference type="NCBI Taxonomy" id="2304603"/>
    <lineage>
        <taxon>Bacteria</taxon>
        <taxon>Pseudomonadati</taxon>
        <taxon>Pseudomonadota</taxon>
        <taxon>Gammaproteobacteria</taxon>
        <taxon>Cellvibrionales</taxon>
        <taxon>Spongiibacteraceae</taxon>
        <taxon>Zhongshania</taxon>
    </lineage>
</organism>
<dbReference type="AlphaFoldDB" id="A0A2S4HHS6"/>